<accession>A0ABS2N6R1</accession>
<dbReference type="RefSeq" id="WP_205167819.1">
    <property type="nucleotide sequence ID" value="NZ_JAFBDZ010000001.1"/>
</dbReference>
<sequence length="264" mass="29115">MINLPLFRSTMKRTSKLVVIFTILLTGYLLMTIGMYDPSGETDIFNALPESMREAFGMEAGLQGVESFLATGFYGVSYLLFMMIFCIIVGNQLLANLVDRGAMAYLLASPVSRKRMALTQAAVFISGLLIISILSTLAGIVGLQTMIEDVNSNMETFLQINVLAFLLFFAISGYAFFFSALFNEAKLALGASAGISIFFYLIQILSNSSDLDWLKYLTIFTAFQPLEIVKGSFDVWPVSIGLALSGLFFYTISVIIFSKRDLPL</sequence>
<feature type="transmembrane region" description="Helical" evidence="1">
    <location>
        <begin position="235"/>
        <end position="257"/>
    </location>
</feature>
<proteinExistence type="predicted"/>
<protein>
    <submittedName>
        <fullName evidence="2">ABC-2 type transport system permease protein</fullName>
    </submittedName>
</protein>
<keyword evidence="1" id="KW-1133">Transmembrane helix</keyword>
<name>A0ABS2N6R1_9BACI</name>
<feature type="transmembrane region" description="Helical" evidence="1">
    <location>
        <begin position="160"/>
        <end position="180"/>
    </location>
</feature>
<dbReference type="EMBL" id="JAFBDZ010000001">
    <property type="protein sequence ID" value="MBM7583548.1"/>
    <property type="molecule type" value="Genomic_DNA"/>
</dbReference>
<feature type="transmembrane region" description="Helical" evidence="1">
    <location>
        <begin position="116"/>
        <end position="140"/>
    </location>
</feature>
<dbReference type="Proteomes" id="UP001646157">
    <property type="component" value="Unassembled WGS sequence"/>
</dbReference>
<feature type="transmembrane region" description="Helical" evidence="1">
    <location>
        <begin position="17"/>
        <end position="36"/>
    </location>
</feature>
<keyword evidence="1" id="KW-0472">Membrane</keyword>
<evidence type="ECO:0000313" key="2">
    <source>
        <dbReference type="EMBL" id="MBM7583548.1"/>
    </source>
</evidence>
<reference evidence="2 3" key="1">
    <citation type="submission" date="2021-01" db="EMBL/GenBank/DDBJ databases">
        <title>Genomic Encyclopedia of Type Strains, Phase IV (KMG-IV): sequencing the most valuable type-strain genomes for metagenomic binning, comparative biology and taxonomic classification.</title>
        <authorList>
            <person name="Goeker M."/>
        </authorList>
    </citation>
    <scope>NUCLEOTIDE SEQUENCE [LARGE SCALE GENOMIC DNA]</scope>
    <source>
        <strain evidence="2 3">DSM 24834</strain>
    </source>
</reference>
<evidence type="ECO:0000256" key="1">
    <source>
        <dbReference type="SAM" id="Phobius"/>
    </source>
</evidence>
<comment type="caution">
    <text evidence="2">The sequence shown here is derived from an EMBL/GenBank/DDBJ whole genome shotgun (WGS) entry which is preliminary data.</text>
</comment>
<feature type="transmembrane region" description="Helical" evidence="1">
    <location>
        <begin position="72"/>
        <end position="95"/>
    </location>
</feature>
<dbReference type="PANTHER" id="PTHR37305:SF2">
    <property type="entry name" value="BACITRACIN TRANSPORT PERMEASE PROTEIN BCRB"/>
    <property type="match status" value="1"/>
</dbReference>
<keyword evidence="1" id="KW-0812">Transmembrane</keyword>
<gene>
    <name evidence="2" type="ORF">JOC86_000085</name>
</gene>
<evidence type="ECO:0000313" key="3">
    <source>
        <dbReference type="Proteomes" id="UP001646157"/>
    </source>
</evidence>
<keyword evidence="3" id="KW-1185">Reference proteome</keyword>
<dbReference type="PANTHER" id="PTHR37305">
    <property type="entry name" value="INTEGRAL MEMBRANE PROTEIN-RELATED"/>
    <property type="match status" value="1"/>
</dbReference>
<feature type="transmembrane region" description="Helical" evidence="1">
    <location>
        <begin position="187"/>
        <end position="206"/>
    </location>
</feature>
<organism evidence="2 3">
    <name type="scientific">Rossellomorea pakistanensis</name>
    <dbReference type="NCBI Taxonomy" id="992288"/>
    <lineage>
        <taxon>Bacteria</taxon>
        <taxon>Bacillati</taxon>
        <taxon>Bacillota</taxon>
        <taxon>Bacilli</taxon>
        <taxon>Bacillales</taxon>
        <taxon>Bacillaceae</taxon>
        <taxon>Rossellomorea</taxon>
    </lineage>
</organism>